<dbReference type="InterPro" id="IPR036279">
    <property type="entry name" value="5-3_exonuclease_C_sf"/>
</dbReference>
<evidence type="ECO:0008006" key="8">
    <source>
        <dbReference type="Google" id="ProtNLM"/>
    </source>
</evidence>
<dbReference type="HOGENOM" id="CLU_007575_3_0_1"/>
<dbReference type="PANTHER" id="PTHR11081">
    <property type="entry name" value="FLAP ENDONUCLEASE FAMILY MEMBER"/>
    <property type="match status" value="1"/>
</dbReference>
<sequence>MGIGDLWKLLEPVAECISLHQLAVEDGFVNNIGGVRAYWVGIDASGWVYCALYRHSASKNPELATLYARCCHLLDKPIRPYFIFDGPKRPSSKRGKHKMLITFGFPSIVALGEADAELAWLSKEGVIDAVASEDSDLIVLGAVVVLRNFLHEDNDKKVTVYRADAIAKHAALSFTEADFLLIALLVGGDYDDGLEWCGLSQSQDVDKSLDVWRNELRDELITNDSGHLPSCQPALSKSIPSDFPQLKIINLYRNPLCSKTNPADLLGCSPNPILLANFAEENFCWGSSYGILMHFETTIFPALALDDICRIACETDLGLAKRPCQFIGKVLKHRVPLKARDCPRHPEVRLSLIVCDVLIDSIVCSLLGKLNDGETEGKVNEWRLSVLPRLRVWLPIAMIETTFPDLIVAAGKKNATRSAHMSTGGKAPRASGSMGMPYPLKQKQERSREDEGATSSSK</sequence>
<evidence type="ECO:0000256" key="3">
    <source>
        <dbReference type="SAM" id="MobiDB-lite"/>
    </source>
</evidence>
<keyword evidence="2" id="KW-0378">Hydrolase</keyword>
<reference evidence="6 7" key="1">
    <citation type="submission" date="2014-04" db="EMBL/GenBank/DDBJ databases">
        <authorList>
            <consortium name="DOE Joint Genome Institute"/>
            <person name="Kuo A."/>
            <person name="Kohler A."/>
            <person name="Nagy L.G."/>
            <person name="Floudas D."/>
            <person name="Copeland A."/>
            <person name="Barry K.W."/>
            <person name="Cichocki N."/>
            <person name="Veneault-Fourrey C."/>
            <person name="LaButti K."/>
            <person name="Lindquist E.A."/>
            <person name="Lipzen A."/>
            <person name="Lundell T."/>
            <person name="Morin E."/>
            <person name="Murat C."/>
            <person name="Sun H."/>
            <person name="Tunlid A."/>
            <person name="Henrissat B."/>
            <person name="Grigoriev I.V."/>
            <person name="Hibbett D.S."/>
            <person name="Martin F."/>
            <person name="Nordberg H.P."/>
            <person name="Cantor M.N."/>
            <person name="Hua S.X."/>
        </authorList>
    </citation>
    <scope>NUCLEOTIDE SEQUENCE [LARGE SCALE GENOMIC DNA]</scope>
    <source>
        <strain evidence="6 7">LaAM-08-1</strain>
    </source>
</reference>
<feature type="domain" description="XPG N-terminal" evidence="5">
    <location>
        <begin position="1"/>
        <end position="101"/>
    </location>
</feature>
<dbReference type="SMART" id="SM00484">
    <property type="entry name" value="XPGI"/>
    <property type="match status" value="1"/>
</dbReference>
<dbReference type="InterPro" id="IPR029060">
    <property type="entry name" value="PIN-like_dom_sf"/>
</dbReference>
<evidence type="ECO:0000313" key="6">
    <source>
        <dbReference type="EMBL" id="KIJ90337.1"/>
    </source>
</evidence>
<dbReference type="InterPro" id="IPR006086">
    <property type="entry name" value="XPG-I_dom"/>
</dbReference>
<evidence type="ECO:0000313" key="7">
    <source>
        <dbReference type="Proteomes" id="UP000054477"/>
    </source>
</evidence>
<proteinExistence type="predicted"/>
<dbReference type="GO" id="GO:0006281">
    <property type="term" value="P:DNA repair"/>
    <property type="evidence" value="ECO:0007669"/>
    <property type="project" value="UniProtKB-ARBA"/>
</dbReference>
<reference evidence="7" key="2">
    <citation type="submission" date="2015-01" db="EMBL/GenBank/DDBJ databases">
        <title>Evolutionary Origins and Diversification of the Mycorrhizal Mutualists.</title>
        <authorList>
            <consortium name="DOE Joint Genome Institute"/>
            <consortium name="Mycorrhizal Genomics Consortium"/>
            <person name="Kohler A."/>
            <person name="Kuo A."/>
            <person name="Nagy L.G."/>
            <person name="Floudas D."/>
            <person name="Copeland A."/>
            <person name="Barry K.W."/>
            <person name="Cichocki N."/>
            <person name="Veneault-Fourrey C."/>
            <person name="LaButti K."/>
            <person name="Lindquist E.A."/>
            <person name="Lipzen A."/>
            <person name="Lundell T."/>
            <person name="Morin E."/>
            <person name="Murat C."/>
            <person name="Riley R."/>
            <person name="Ohm R."/>
            <person name="Sun H."/>
            <person name="Tunlid A."/>
            <person name="Henrissat B."/>
            <person name="Grigoriev I.V."/>
            <person name="Hibbett D.S."/>
            <person name="Martin F."/>
        </authorList>
    </citation>
    <scope>NUCLEOTIDE SEQUENCE [LARGE SCALE GENOMIC DNA]</scope>
    <source>
        <strain evidence="7">LaAM-08-1</strain>
    </source>
</reference>
<dbReference type="EMBL" id="KN839213">
    <property type="protein sequence ID" value="KIJ90337.1"/>
    <property type="molecule type" value="Genomic_DNA"/>
</dbReference>
<evidence type="ECO:0000256" key="2">
    <source>
        <dbReference type="ARBA" id="ARBA00022801"/>
    </source>
</evidence>
<accession>A0A0C9X1A2</accession>
<gene>
    <name evidence="6" type="ORF">K443DRAFT_15324</name>
</gene>
<evidence type="ECO:0000259" key="5">
    <source>
        <dbReference type="SMART" id="SM00485"/>
    </source>
</evidence>
<name>A0A0C9X1A2_9AGAR</name>
<dbReference type="PRINTS" id="PR00853">
    <property type="entry name" value="XPGRADSUPER"/>
</dbReference>
<dbReference type="GO" id="GO:0017108">
    <property type="term" value="F:5'-flap endonuclease activity"/>
    <property type="evidence" value="ECO:0007669"/>
    <property type="project" value="TreeGrafter"/>
</dbReference>
<feature type="compositionally biased region" description="Basic and acidic residues" evidence="3">
    <location>
        <begin position="442"/>
        <end position="451"/>
    </location>
</feature>
<dbReference type="InterPro" id="IPR006084">
    <property type="entry name" value="XPG/Rad2"/>
</dbReference>
<dbReference type="Proteomes" id="UP000054477">
    <property type="component" value="Unassembled WGS sequence"/>
</dbReference>
<dbReference type="AlphaFoldDB" id="A0A0C9X1A2"/>
<dbReference type="SMART" id="SM00485">
    <property type="entry name" value="XPGN"/>
    <property type="match status" value="1"/>
</dbReference>
<feature type="domain" description="XPG-I" evidence="4">
    <location>
        <begin position="101"/>
        <end position="172"/>
    </location>
</feature>
<dbReference type="Gene3D" id="3.40.50.1010">
    <property type="entry name" value="5'-nuclease"/>
    <property type="match status" value="2"/>
</dbReference>
<dbReference type="CDD" id="cd09870">
    <property type="entry name" value="PIN_YEN1"/>
    <property type="match status" value="1"/>
</dbReference>
<protein>
    <recommendedName>
        <fullName evidence="8">XPG-I domain-containing protein</fullName>
    </recommendedName>
</protein>
<dbReference type="SUPFAM" id="SSF47807">
    <property type="entry name" value="5' to 3' exonuclease, C-terminal subdomain"/>
    <property type="match status" value="1"/>
</dbReference>
<organism evidence="6 7">
    <name type="scientific">Laccaria amethystina LaAM-08-1</name>
    <dbReference type="NCBI Taxonomy" id="1095629"/>
    <lineage>
        <taxon>Eukaryota</taxon>
        <taxon>Fungi</taxon>
        <taxon>Dikarya</taxon>
        <taxon>Basidiomycota</taxon>
        <taxon>Agaricomycotina</taxon>
        <taxon>Agaricomycetes</taxon>
        <taxon>Agaricomycetidae</taxon>
        <taxon>Agaricales</taxon>
        <taxon>Agaricineae</taxon>
        <taxon>Hydnangiaceae</taxon>
        <taxon>Laccaria</taxon>
    </lineage>
</organism>
<evidence type="ECO:0000259" key="4">
    <source>
        <dbReference type="SMART" id="SM00484"/>
    </source>
</evidence>
<dbReference type="Pfam" id="PF00867">
    <property type="entry name" value="XPG_I"/>
    <property type="match status" value="1"/>
</dbReference>
<keyword evidence="7" id="KW-1185">Reference proteome</keyword>
<dbReference type="OrthoDB" id="2148513at2759"/>
<feature type="region of interest" description="Disordered" evidence="3">
    <location>
        <begin position="414"/>
        <end position="458"/>
    </location>
</feature>
<keyword evidence="1" id="KW-0540">Nuclease</keyword>
<dbReference type="STRING" id="1095629.A0A0C9X1A2"/>
<dbReference type="Pfam" id="PF00752">
    <property type="entry name" value="XPG_N"/>
    <property type="match status" value="1"/>
</dbReference>
<evidence type="ECO:0000256" key="1">
    <source>
        <dbReference type="ARBA" id="ARBA00022722"/>
    </source>
</evidence>
<dbReference type="PANTHER" id="PTHR11081:SF75">
    <property type="entry name" value="ENDONUCLEASE, PUTATIVE (AFU_ORTHOLOGUE AFUA_3G13260)-RELATED"/>
    <property type="match status" value="1"/>
</dbReference>
<dbReference type="InterPro" id="IPR006085">
    <property type="entry name" value="XPG_DNA_repair_N"/>
</dbReference>
<dbReference type="SUPFAM" id="SSF88723">
    <property type="entry name" value="PIN domain-like"/>
    <property type="match status" value="1"/>
</dbReference>